<keyword evidence="4" id="KW-1003">Cell membrane</keyword>
<keyword evidence="5" id="KW-0762">Sugar transport</keyword>
<evidence type="ECO:0000313" key="12">
    <source>
        <dbReference type="Proteomes" id="UP000184774"/>
    </source>
</evidence>
<sequence length="401" mass="44108">MKFELFRGNSGVYFWLNGLAAMAFSFILPVMSLFLIEGLGIEPMYIGIYTVGTAISTILISQILGRLADKGINSKTLLLIAIGFLCLAALCFSLLTQFWQAIIVGWCFMAFGASSIPLLLAMIRRFAEQSGKDSTKLNSQMRSSVSLVWIVGPALAFASVGTFGFRANFTLAATIALLVFVMVWRLLPSASKPATSQTAHHETVPPFPYKVWFLGIGILFANMANSTYINAMPLFITKELDLPVSYPGIFMGLTAALEIPVMLLSASWSHRFGKMPLMMVGFVIAMFFYIGIQYASTIEWLLALQLLNGLFYGIFVGLGITLLQDSAPKRVGQVSAFYTNAMSVGTMCGTSLMGFVAQQYGFRNAIYISFVAIVISLIIFLMIHLHESKRDRLAEQQLPLL</sequence>
<keyword evidence="8 9" id="KW-0472">Membrane</keyword>
<dbReference type="GO" id="GO:0005886">
    <property type="term" value="C:plasma membrane"/>
    <property type="evidence" value="ECO:0007669"/>
    <property type="project" value="UniProtKB-SubCell"/>
</dbReference>
<feature type="transmembrane region" description="Helical" evidence="9">
    <location>
        <begin position="144"/>
        <end position="163"/>
    </location>
</feature>
<keyword evidence="6 9" id="KW-0812">Transmembrane</keyword>
<evidence type="ECO:0000256" key="7">
    <source>
        <dbReference type="ARBA" id="ARBA00022989"/>
    </source>
</evidence>
<evidence type="ECO:0000256" key="3">
    <source>
        <dbReference type="ARBA" id="ARBA00022448"/>
    </source>
</evidence>
<dbReference type="SUPFAM" id="SSF103473">
    <property type="entry name" value="MFS general substrate transporter"/>
    <property type="match status" value="1"/>
</dbReference>
<dbReference type="PANTHER" id="PTHR23535">
    <property type="entry name" value="SUGAR EFFLUX TRANSPORTER A-RELATED"/>
    <property type="match status" value="1"/>
</dbReference>
<dbReference type="InterPro" id="IPR020846">
    <property type="entry name" value="MFS_dom"/>
</dbReference>
<dbReference type="RefSeq" id="WP_074374898.1">
    <property type="nucleotide sequence ID" value="NZ_AP024908.1"/>
</dbReference>
<evidence type="ECO:0000256" key="5">
    <source>
        <dbReference type="ARBA" id="ARBA00022597"/>
    </source>
</evidence>
<feature type="transmembrane region" description="Helical" evidence="9">
    <location>
        <begin position="277"/>
        <end position="296"/>
    </location>
</feature>
<evidence type="ECO:0000256" key="8">
    <source>
        <dbReference type="ARBA" id="ARBA00023136"/>
    </source>
</evidence>
<protein>
    <submittedName>
        <fullName evidence="11">Sugar efflux transporter C</fullName>
    </submittedName>
</protein>
<proteinExistence type="inferred from homology"/>
<comment type="similarity">
    <text evidence="2">Belongs to the major facilitator superfamily. Set transporter family.</text>
</comment>
<evidence type="ECO:0000256" key="2">
    <source>
        <dbReference type="ARBA" id="ARBA00006523"/>
    </source>
</evidence>
<dbReference type="Pfam" id="PF07690">
    <property type="entry name" value="MFS_1"/>
    <property type="match status" value="1"/>
</dbReference>
<keyword evidence="7 9" id="KW-1133">Transmembrane helix</keyword>
<evidence type="ECO:0000313" key="11">
    <source>
        <dbReference type="EMBL" id="SIO96460.1"/>
    </source>
</evidence>
<organism evidence="11 12">
    <name type="scientific">Vibrio spartinae</name>
    <dbReference type="NCBI Taxonomy" id="1918945"/>
    <lineage>
        <taxon>Bacteria</taxon>
        <taxon>Pseudomonadati</taxon>
        <taxon>Pseudomonadota</taxon>
        <taxon>Gammaproteobacteria</taxon>
        <taxon>Vibrionales</taxon>
        <taxon>Vibrionaceae</taxon>
        <taxon>Vibrio</taxon>
    </lineage>
</organism>
<evidence type="ECO:0000259" key="10">
    <source>
        <dbReference type="PROSITE" id="PS50850"/>
    </source>
</evidence>
<dbReference type="CDD" id="cd17471">
    <property type="entry name" value="MFS_Set"/>
    <property type="match status" value="1"/>
</dbReference>
<gene>
    <name evidence="11" type="primary">setC</name>
    <name evidence="11" type="ORF">VSP9026_04249</name>
</gene>
<dbReference type="OrthoDB" id="7337792at2"/>
<dbReference type="AlphaFoldDB" id="A0A1N6MAU5"/>
<name>A0A1N6MAU5_9VIBR</name>
<feature type="transmembrane region" description="Helical" evidence="9">
    <location>
        <begin position="12"/>
        <end position="34"/>
    </location>
</feature>
<comment type="subcellular location">
    <subcellularLocation>
        <location evidence="1">Cell membrane</location>
        <topology evidence="1">Multi-pass membrane protein</topology>
    </subcellularLocation>
</comment>
<feature type="transmembrane region" description="Helical" evidence="9">
    <location>
        <begin position="335"/>
        <end position="358"/>
    </location>
</feature>
<evidence type="ECO:0000256" key="9">
    <source>
        <dbReference type="SAM" id="Phobius"/>
    </source>
</evidence>
<dbReference type="InterPro" id="IPR036259">
    <property type="entry name" value="MFS_trans_sf"/>
</dbReference>
<dbReference type="Proteomes" id="UP000184774">
    <property type="component" value="Unassembled WGS sequence"/>
</dbReference>
<feature type="transmembrane region" description="Helical" evidence="9">
    <location>
        <begin position="364"/>
        <end position="383"/>
    </location>
</feature>
<feature type="transmembrane region" description="Helical" evidence="9">
    <location>
        <begin position="77"/>
        <end position="95"/>
    </location>
</feature>
<feature type="transmembrane region" description="Helical" evidence="9">
    <location>
        <begin position="244"/>
        <end position="265"/>
    </location>
</feature>
<feature type="domain" description="Major facilitator superfamily (MFS) profile" evidence="10">
    <location>
        <begin position="210"/>
        <end position="401"/>
    </location>
</feature>
<feature type="transmembrane region" description="Helical" evidence="9">
    <location>
        <begin position="101"/>
        <end position="123"/>
    </location>
</feature>
<dbReference type="InterPro" id="IPR011701">
    <property type="entry name" value="MFS"/>
</dbReference>
<reference evidence="11 12" key="1">
    <citation type="submission" date="2016-12" db="EMBL/GenBank/DDBJ databases">
        <authorList>
            <person name="Song W.-J."/>
            <person name="Kurnit D.M."/>
        </authorList>
    </citation>
    <scope>NUCLEOTIDE SEQUENCE [LARGE SCALE GENOMIC DNA]</scope>
    <source>
        <strain evidence="11 12">CECT 9026</strain>
    </source>
</reference>
<dbReference type="Gene3D" id="1.20.1250.20">
    <property type="entry name" value="MFS general substrate transporter like domains"/>
    <property type="match status" value="2"/>
</dbReference>
<keyword evidence="3" id="KW-0813">Transport</keyword>
<dbReference type="GO" id="GO:0022857">
    <property type="term" value="F:transmembrane transporter activity"/>
    <property type="evidence" value="ECO:0007669"/>
    <property type="project" value="InterPro"/>
</dbReference>
<feature type="transmembrane region" description="Helical" evidence="9">
    <location>
        <begin position="207"/>
        <end position="224"/>
    </location>
</feature>
<dbReference type="PANTHER" id="PTHR23535:SF2">
    <property type="entry name" value="SUGAR EFFLUX TRANSPORTER A-RELATED"/>
    <property type="match status" value="1"/>
</dbReference>
<feature type="transmembrane region" description="Helical" evidence="9">
    <location>
        <begin position="169"/>
        <end position="187"/>
    </location>
</feature>
<dbReference type="PROSITE" id="PS50850">
    <property type="entry name" value="MFS"/>
    <property type="match status" value="1"/>
</dbReference>
<evidence type="ECO:0000256" key="4">
    <source>
        <dbReference type="ARBA" id="ARBA00022475"/>
    </source>
</evidence>
<dbReference type="EMBL" id="FSSB01000030">
    <property type="protein sequence ID" value="SIO96460.1"/>
    <property type="molecule type" value="Genomic_DNA"/>
</dbReference>
<accession>A0A1N6MAU5</accession>
<feature type="transmembrane region" description="Helical" evidence="9">
    <location>
        <begin position="302"/>
        <end position="323"/>
    </location>
</feature>
<evidence type="ECO:0000256" key="1">
    <source>
        <dbReference type="ARBA" id="ARBA00004651"/>
    </source>
</evidence>
<evidence type="ECO:0000256" key="6">
    <source>
        <dbReference type="ARBA" id="ARBA00022692"/>
    </source>
</evidence>
<feature type="transmembrane region" description="Helical" evidence="9">
    <location>
        <begin position="46"/>
        <end position="65"/>
    </location>
</feature>